<evidence type="ECO:0000313" key="3">
    <source>
        <dbReference type="EMBL" id="KAL0950423.1"/>
    </source>
</evidence>
<dbReference type="PROSITE" id="PS50222">
    <property type="entry name" value="EF_HAND_2"/>
    <property type="match status" value="1"/>
</dbReference>
<evidence type="ECO:0000313" key="4">
    <source>
        <dbReference type="Proteomes" id="UP001556367"/>
    </source>
</evidence>
<gene>
    <name evidence="3" type="ORF">HGRIS_010376</name>
</gene>
<evidence type="ECO:0000256" key="1">
    <source>
        <dbReference type="SAM" id="MobiDB-lite"/>
    </source>
</evidence>
<name>A0ABR3J4J6_9AGAR</name>
<sequence>MTKSLTQKKLDETADAIEVIGNSLRKKSTRGDAEQSETGVTGGKEHSGQDEASERSNEKLLVAKVPFDEWRENCKLLMRVLSAVAEIHPFAAVAVGAFNAVIKLELTRRENSQKVVALYTSMNDMMSVLTCMKDIQATEVTLQSRLNALSTDIANDIQECANPVTVYLKSRSISKLFRLSEWASKFEGHVEAFSNHKVSLQQELTIISAANSAIMIKKLQGAANQFQAWGRRVEAYSFFKEQTSAKDAEMVLFIEENGGRERFLEDEGLMSQLLVKNNELYSSEQKAVARKMEDSQIVDDLKATWGQLVQMHAKELKDFTSKFEVLKDDMRNVFQEELRAAFPGHPRGGLLDSDIQEIWQKMGWKRQVKSRNFVIAIRDHFQEVLQSDDLKPPAAAKMRWALQYLSVSRLHSLIDSFDEDGSGFVTVKEVNDLTQLMPTDWSLPECLVYWSAGYHLAMIIYSDKIQSIIQTMHEQAELVLPENRAAVTEYLLVGPTVCESLVAGVHSRMDQLDRVTAWTRDSPIL</sequence>
<organism evidence="3 4">
    <name type="scientific">Hohenbuehelia grisea</name>
    <dbReference type="NCBI Taxonomy" id="104357"/>
    <lineage>
        <taxon>Eukaryota</taxon>
        <taxon>Fungi</taxon>
        <taxon>Dikarya</taxon>
        <taxon>Basidiomycota</taxon>
        <taxon>Agaricomycotina</taxon>
        <taxon>Agaricomycetes</taxon>
        <taxon>Agaricomycetidae</taxon>
        <taxon>Agaricales</taxon>
        <taxon>Pleurotineae</taxon>
        <taxon>Pleurotaceae</taxon>
        <taxon>Hohenbuehelia</taxon>
    </lineage>
</organism>
<feature type="domain" description="EF-hand" evidence="2">
    <location>
        <begin position="405"/>
        <end position="440"/>
    </location>
</feature>
<dbReference type="InterPro" id="IPR002048">
    <property type="entry name" value="EF_hand_dom"/>
</dbReference>
<evidence type="ECO:0000259" key="2">
    <source>
        <dbReference type="PROSITE" id="PS50222"/>
    </source>
</evidence>
<reference evidence="4" key="1">
    <citation type="submission" date="2024-06" db="EMBL/GenBank/DDBJ databases">
        <title>Multi-omics analyses provide insights into the biosynthesis of the anticancer antibiotic pleurotin in Hohenbuehelia grisea.</title>
        <authorList>
            <person name="Weaver J.A."/>
            <person name="Alberti F."/>
        </authorList>
    </citation>
    <scope>NUCLEOTIDE SEQUENCE [LARGE SCALE GENOMIC DNA]</scope>
    <source>
        <strain evidence="4">T-177</strain>
    </source>
</reference>
<dbReference type="Proteomes" id="UP001556367">
    <property type="component" value="Unassembled WGS sequence"/>
</dbReference>
<accession>A0ABR3J4J6</accession>
<feature type="region of interest" description="Disordered" evidence="1">
    <location>
        <begin position="25"/>
        <end position="56"/>
    </location>
</feature>
<dbReference type="InterPro" id="IPR018247">
    <property type="entry name" value="EF_Hand_1_Ca_BS"/>
</dbReference>
<dbReference type="PROSITE" id="PS00018">
    <property type="entry name" value="EF_HAND_1"/>
    <property type="match status" value="1"/>
</dbReference>
<comment type="caution">
    <text evidence="3">The sequence shown here is derived from an EMBL/GenBank/DDBJ whole genome shotgun (WGS) entry which is preliminary data.</text>
</comment>
<keyword evidence="4" id="KW-1185">Reference proteome</keyword>
<protein>
    <recommendedName>
        <fullName evidence="2">EF-hand domain-containing protein</fullName>
    </recommendedName>
</protein>
<proteinExistence type="predicted"/>
<feature type="compositionally biased region" description="Basic and acidic residues" evidence="1">
    <location>
        <begin position="43"/>
        <end position="56"/>
    </location>
</feature>
<dbReference type="EMBL" id="JASNQZ010000012">
    <property type="protein sequence ID" value="KAL0950423.1"/>
    <property type="molecule type" value="Genomic_DNA"/>
</dbReference>